<proteinExistence type="predicted"/>
<evidence type="ECO:0000313" key="3">
    <source>
        <dbReference type="Proteomes" id="UP000800200"/>
    </source>
</evidence>
<organism evidence="2 3">
    <name type="scientific">Zopfia rhizophila CBS 207.26</name>
    <dbReference type="NCBI Taxonomy" id="1314779"/>
    <lineage>
        <taxon>Eukaryota</taxon>
        <taxon>Fungi</taxon>
        <taxon>Dikarya</taxon>
        <taxon>Ascomycota</taxon>
        <taxon>Pezizomycotina</taxon>
        <taxon>Dothideomycetes</taxon>
        <taxon>Dothideomycetes incertae sedis</taxon>
        <taxon>Zopfiaceae</taxon>
        <taxon>Zopfia</taxon>
    </lineage>
</organism>
<gene>
    <name evidence="2" type="ORF">K469DRAFT_260190</name>
</gene>
<dbReference type="Proteomes" id="UP000800200">
    <property type="component" value="Unassembled WGS sequence"/>
</dbReference>
<keyword evidence="1" id="KW-0812">Transmembrane</keyword>
<keyword evidence="1" id="KW-0472">Membrane</keyword>
<sequence>MLLALTSTSSFSSLTSSFFFLQHRIFRDFSLLLTRKHWLTFSSSLGALPHWLTSSSLNLFLTRTLILLMILYILFVLVNCFS</sequence>
<feature type="transmembrane region" description="Helical" evidence="1">
    <location>
        <begin position="60"/>
        <end position="81"/>
    </location>
</feature>
<evidence type="ECO:0000313" key="2">
    <source>
        <dbReference type="EMBL" id="KAF2181558.1"/>
    </source>
</evidence>
<name>A0A6A6DTQ3_9PEZI</name>
<evidence type="ECO:0000256" key="1">
    <source>
        <dbReference type="SAM" id="Phobius"/>
    </source>
</evidence>
<reference evidence="2" key="1">
    <citation type="journal article" date="2020" name="Stud. Mycol.">
        <title>101 Dothideomycetes genomes: a test case for predicting lifestyles and emergence of pathogens.</title>
        <authorList>
            <person name="Haridas S."/>
            <person name="Albert R."/>
            <person name="Binder M."/>
            <person name="Bloem J."/>
            <person name="Labutti K."/>
            <person name="Salamov A."/>
            <person name="Andreopoulos B."/>
            <person name="Baker S."/>
            <person name="Barry K."/>
            <person name="Bills G."/>
            <person name="Bluhm B."/>
            <person name="Cannon C."/>
            <person name="Castanera R."/>
            <person name="Culley D."/>
            <person name="Daum C."/>
            <person name="Ezra D."/>
            <person name="Gonzalez J."/>
            <person name="Henrissat B."/>
            <person name="Kuo A."/>
            <person name="Liang C."/>
            <person name="Lipzen A."/>
            <person name="Lutzoni F."/>
            <person name="Magnuson J."/>
            <person name="Mondo S."/>
            <person name="Nolan M."/>
            <person name="Ohm R."/>
            <person name="Pangilinan J."/>
            <person name="Park H.-J."/>
            <person name="Ramirez L."/>
            <person name="Alfaro M."/>
            <person name="Sun H."/>
            <person name="Tritt A."/>
            <person name="Yoshinaga Y."/>
            <person name="Zwiers L.-H."/>
            <person name="Turgeon B."/>
            <person name="Goodwin S."/>
            <person name="Spatafora J."/>
            <person name="Crous P."/>
            <person name="Grigoriev I."/>
        </authorList>
    </citation>
    <scope>NUCLEOTIDE SEQUENCE</scope>
    <source>
        <strain evidence="2">CBS 207.26</strain>
    </source>
</reference>
<protein>
    <submittedName>
        <fullName evidence="2">Uncharacterized protein</fullName>
    </submittedName>
</protein>
<dbReference type="AlphaFoldDB" id="A0A6A6DTQ3"/>
<dbReference type="EMBL" id="ML994652">
    <property type="protein sequence ID" value="KAF2181558.1"/>
    <property type="molecule type" value="Genomic_DNA"/>
</dbReference>
<keyword evidence="3" id="KW-1185">Reference proteome</keyword>
<accession>A0A6A6DTQ3</accession>
<keyword evidence="1" id="KW-1133">Transmembrane helix</keyword>